<keyword evidence="5" id="KW-0584">Phenylalanine biosynthesis</keyword>
<keyword evidence="10" id="KW-0413">Isomerase</keyword>
<dbReference type="Pfam" id="PF01842">
    <property type="entry name" value="ACT"/>
    <property type="match status" value="1"/>
</dbReference>
<dbReference type="GO" id="GO:0005737">
    <property type="term" value="C:cytoplasm"/>
    <property type="evidence" value="ECO:0007669"/>
    <property type="project" value="TreeGrafter"/>
</dbReference>
<evidence type="ECO:0000256" key="1">
    <source>
        <dbReference type="ARBA" id="ARBA00004741"/>
    </source>
</evidence>
<evidence type="ECO:0000256" key="4">
    <source>
        <dbReference type="ARBA" id="ARBA00023141"/>
    </source>
</evidence>
<dbReference type="SUPFAM" id="SSF53850">
    <property type="entry name" value="Periplasmic binding protein-like II"/>
    <property type="match status" value="1"/>
</dbReference>
<dbReference type="KEGG" id="csy:CENSYa_2013"/>
<dbReference type="InterPro" id="IPR018528">
    <property type="entry name" value="Preph_deHydtase_CS"/>
</dbReference>
<dbReference type="PROSITE" id="PS51171">
    <property type="entry name" value="PREPHENATE_DEHYDR_3"/>
    <property type="match status" value="1"/>
</dbReference>
<dbReference type="Gene3D" id="3.40.190.10">
    <property type="entry name" value="Periplasmic binding protein-like II"/>
    <property type="match status" value="2"/>
</dbReference>
<proteinExistence type="predicted"/>
<dbReference type="CDD" id="cd13631">
    <property type="entry name" value="PBP2_Ct-PDT_like"/>
    <property type="match status" value="1"/>
</dbReference>
<dbReference type="PANTHER" id="PTHR21022">
    <property type="entry name" value="PREPHENATE DEHYDRATASE P PROTEIN"/>
    <property type="match status" value="1"/>
</dbReference>
<protein>
    <recommendedName>
        <fullName evidence="2">prephenate dehydratase</fullName>
        <ecNumber evidence="2">4.2.1.51</ecNumber>
    </recommendedName>
</protein>
<dbReference type="PROSITE" id="PS00857">
    <property type="entry name" value="PREPHENATE_DEHYDR_1"/>
    <property type="match status" value="1"/>
</dbReference>
<dbReference type="PATRIC" id="fig|414004.10.peg.1845"/>
<dbReference type="Proteomes" id="UP000000758">
    <property type="component" value="Chromosome"/>
</dbReference>
<evidence type="ECO:0000313" key="10">
    <source>
        <dbReference type="EMBL" id="ABK78617.1"/>
    </source>
</evidence>
<dbReference type="FunFam" id="3.30.70.260:FF:000012">
    <property type="entry name" value="Prephenate dehydratase"/>
    <property type="match status" value="1"/>
</dbReference>
<dbReference type="InterPro" id="IPR002912">
    <property type="entry name" value="ACT_dom"/>
</dbReference>
<feature type="domain" description="Prephenate dehydratase" evidence="8">
    <location>
        <begin position="1"/>
        <end position="141"/>
    </location>
</feature>
<dbReference type="GO" id="GO:0009094">
    <property type="term" value="P:L-phenylalanine biosynthetic process"/>
    <property type="evidence" value="ECO:0007669"/>
    <property type="project" value="UniProtKB-KW"/>
</dbReference>
<dbReference type="EnsemblBacteria" id="ABK78617">
    <property type="protein sequence ID" value="ABK78617"/>
    <property type="gene ID" value="CENSYa_2013"/>
</dbReference>
<dbReference type="CDD" id="cd04905">
    <property type="entry name" value="ACT_CM-PDT"/>
    <property type="match status" value="1"/>
</dbReference>
<keyword evidence="3" id="KW-0028">Amino-acid biosynthesis</keyword>
<keyword evidence="6 10" id="KW-0456">Lyase</keyword>
<organism evidence="10 11">
    <name type="scientific">Cenarchaeum symbiosum (strain A)</name>
    <dbReference type="NCBI Taxonomy" id="414004"/>
    <lineage>
        <taxon>Archaea</taxon>
        <taxon>Nitrososphaerota</taxon>
        <taxon>Candidatus Cenarchaeales</taxon>
        <taxon>Candidatus Cenarchaeaceae</taxon>
        <taxon>Candidatus Cenarchaeum</taxon>
    </lineage>
</organism>
<dbReference type="EC" id="4.2.1.51" evidence="2"/>
<name>A0RZ50_CENSY</name>
<dbReference type="STRING" id="414004.CENSYa_2013"/>
<sequence>MLDSTVRGTTDYSVLPIENSIEGSVGESSDLLYSTKLIAVGEIYHRIEHCLIGTGAPGKITTVYSHPQALGQCRRFIQKEGMRTVPTYDTAGSVPMIKKMDSVDLACIASRRASEIYGVPVIREDIADDPNNHTRFLVLGDKACPPSKKDKTSIIFSIRHEPGALHRITAAFGRAAVNLTKIESRPRSGSPWEYNFYVDFEGSAADPGIAGVLEEAGRNTSFFKVLGSYPMAVPG</sequence>
<evidence type="ECO:0000256" key="5">
    <source>
        <dbReference type="ARBA" id="ARBA00023222"/>
    </source>
</evidence>
<dbReference type="AlphaFoldDB" id="A0RZ50"/>
<accession>A0RZ50</accession>
<evidence type="ECO:0000313" key="11">
    <source>
        <dbReference type="Proteomes" id="UP000000758"/>
    </source>
</evidence>
<gene>
    <name evidence="10" type="ordered locus">CENSYa_2013</name>
</gene>
<feature type="domain" description="ACT" evidence="9">
    <location>
        <begin position="153"/>
        <end position="230"/>
    </location>
</feature>
<evidence type="ECO:0000259" key="8">
    <source>
        <dbReference type="PROSITE" id="PS51171"/>
    </source>
</evidence>
<dbReference type="Pfam" id="PF00800">
    <property type="entry name" value="PDT"/>
    <property type="match status" value="1"/>
</dbReference>
<keyword evidence="11" id="KW-1185">Reference proteome</keyword>
<evidence type="ECO:0000259" key="9">
    <source>
        <dbReference type="PROSITE" id="PS51671"/>
    </source>
</evidence>
<dbReference type="GO" id="GO:0004664">
    <property type="term" value="F:prephenate dehydratase activity"/>
    <property type="evidence" value="ECO:0007669"/>
    <property type="project" value="UniProtKB-EC"/>
</dbReference>
<evidence type="ECO:0000256" key="7">
    <source>
        <dbReference type="ARBA" id="ARBA00047848"/>
    </source>
</evidence>
<dbReference type="InterPro" id="IPR045865">
    <property type="entry name" value="ACT-like_dom_sf"/>
</dbReference>
<dbReference type="PROSITE" id="PS51671">
    <property type="entry name" value="ACT"/>
    <property type="match status" value="1"/>
</dbReference>
<evidence type="ECO:0000256" key="6">
    <source>
        <dbReference type="ARBA" id="ARBA00023239"/>
    </source>
</evidence>
<dbReference type="EMBL" id="DP000238">
    <property type="protein sequence ID" value="ABK78617.1"/>
    <property type="molecule type" value="Genomic_DNA"/>
</dbReference>
<dbReference type="PROSITE" id="PS00858">
    <property type="entry name" value="PREPHENATE_DEHYDR_2"/>
    <property type="match status" value="1"/>
</dbReference>
<reference evidence="10 11" key="1">
    <citation type="journal article" date="2006" name="Proc. Natl. Acad. Sci. U.S.A.">
        <title>Genomic analysis of the uncultivated marine crenarchaeote Cenarchaeum symbiosum.</title>
        <authorList>
            <person name="Hallam S.J."/>
            <person name="Konstantinidis K.T."/>
            <person name="Putnam N."/>
            <person name="Schleper C."/>
            <person name="Watanabe Y."/>
            <person name="Sugahara J."/>
            <person name="Preston C."/>
            <person name="de la Torre J."/>
            <person name="Richardson P.M."/>
            <person name="DeLong E.F."/>
        </authorList>
    </citation>
    <scope>NUCLEOTIDE SEQUENCE [LARGE SCALE GENOMIC DNA]</scope>
    <source>
        <strain evidence="11">A</strain>
    </source>
</reference>
<comment type="catalytic activity">
    <reaction evidence="7">
        <text>prephenate + H(+) = 3-phenylpyruvate + CO2 + H2O</text>
        <dbReference type="Rhea" id="RHEA:21648"/>
        <dbReference type="ChEBI" id="CHEBI:15377"/>
        <dbReference type="ChEBI" id="CHEBI:15378"/>
        <dbReference type="ChEBI" id="CHEBI:16526"/>
        <dbReference type="ChEBI" id="CHEBI:18005"/>
        <dbReference type="ChEBI" id="CHEBI:29934"/>
        <dbReference type="EC" id="4.2.1.51"/>
    </reaction>
</comment>
<dbReference type="SUPFAM" id="SSF55021">
    <property type="entry name" value="ACT-like"/>
    <property type="match status" value="1"/>
</dbReference>
<dbReference type="PANTHER" id="PTHR21022:SF19">
    <property type="entry name" value="PREPHENATE DEHYDRATASE-RELATED"/>
    <property type="match status" value="1"/>
</dbReference>
<evidence type="ECO:0000256" key="2">
    <source>
        <dbReference type="ARBA" id="ARBA00013147"/>
    </source>
</evidence>
<comment type="pathway">
    <text evidence="1">Amino-acid biosynthesis; L-phenylalanine biosynthesis; phenylpyruvate from prephenate: step 1/1.</text>
</comment>
<dbReference type="GO" id="GO:0016853">
    <property type="term" value="F:isomerase activity"/>
    <property type="evidence" value="ECO:0007669"/>
    <property type="project" value="UniProtKB-KW"/>
</dbReference>
<evidence type="ECO:0000256" key="3">
    <source>
        <dbReference type="ARBA" id="ARBA00022605"/>
    </source>
</evidence>
<keyword evidence="4" id="KW-0057">Aromatic amino acid biosynthesis</keyword>
<dbReference type="Gene3D" id="3.30.70.260">
    <property type="match status" value="1"/>
</dbReference>
<dbReference type="HOGENOM" id="CLU_035008_1_0_2"/>
<dbReference type="InterPro" id="IPR001086">
    <property type="entry name" value="Preph_deHydtase"/>
</dbReference>